<organism evidence="1 2">
    <name type="scientific">Caballeronia pedi</name>
    <dbReference type="NCBI Taxonomy" id="1777141"/>
    <lineage>
        <taxon>Bacteria</taxon>
        <taxon>Pseudomonadati</taxon>
        <taxon>Pseudomonadota</taxon>
        <taxon>Betaproteobacteria</taxon>
        <taxon>Burkholderiales</taxon>
        <taxon>Burkholderiaceae</taxon>
        <taxon>Caballeronia</taxon>
    </lineage>
</organism>
<dbReference type="AlphaFoldDB" id="A0A158BSE0"/>
<evidence type="ECO:0000313" key="1">
    <source>
        <dbReference type="EMBL" id="SAK73004.1"/>
    </source>
</evidence>
<keyword evidence="2" id="KW-1185">Reference proteome</keyword>
<accession>A0A158BSE0</accession>
<comment type="caution">
    <text evidence="1">The sequence shown here is derived from an EMBL/GenBank/DDBJ whole genome shotgun (WGS) entry which is preliminary data.</text>
</comment>
<reference evidence="1" key="1">
    <citation type="submission" date="2016-01" db="EMBL/GenBank/DDBJ databases">
        <authorList>
            <person name="Peeters C."/>
        </authorList>
    </citation>
    <scope>NUCLEOTIDE SEQUENCE [LARGE SCALE GENOMIC DNA]</scope>
    <source>
        <strain evidence="1">LMG 29323</strain>
    </source>
</reference>
<dbReference type="Proteomes" id="UP000054911">
    <property type="component" value="Unassembled WGS sequence"/>
</dbReference>
<name>A0A158BSE0_9BURK</name>
<gene>
    <name evidence="1" type="ORF">AWB80_04033</name>
</gene>
<protein>
    <submittedName>
        <fullName evidence="1">Uncharacterized protein</fullName>
    </submittedName>
</protein>
<evidence type="ECO:0000313" key="2">
    <source>
        <dbReference type="Proteomes" id="UP000054911"/>
    </source>
</evidence>
<proteinExistence type="predicted"/>
<dbReference type="EMBL" id="FCOE02000013">
    <property type="protein sequence ID" value="SAK73004.1"/>
    <property type="molecule type" value="Genomic_DNA"/>
</dbReference>
<sequence>MAERPLLLQGEIVLYAARQNPRSIATTCKWRGGAGYRARYPITLSRVNPRVGVPIASHDADSDLSICSRADIA</sequence>